<gene>
    <name evidence="2" type="ORF">ILEXP_LOCUS8235</name>
</gene>
<evidence type="ECO:0000313" key="2">
    <source>
        <dbReference type="EMBL" id="CAK9140720.1"/>
    </source>
</evidence>
<evidence type="ECO:0000256" key="1">
    <source>
        <dbReference type="SAM" id="Phobius"/>
    </source>
</evidence>
<reference evidence="2 3" key="1">
    <citation type="submission" date="2024-02" db="EMBL/GenBank/DDBJ databases">
        <authorList>
            <person name="Vignale AGUSTIN F."/>
            <person name="Sosa J E."/>
            <person name="Modenutti C."/>
        </authorList>
    </citation>
    <scope>NUCLEOTIDE SEQUENCE [LARGE SCALE GENOMIC DNA]</scope>
</reference>
<proteinExistence type="predicted"/>
<keyword evidence="3" id="KW-1185">Reference proteome</keyword>
<accession>A0ABC8R6U7</accession>
<keyword evidence="1" id="KW-1133">Transmembrane helix</keyword>
<dbReference type="Gene3D" id="3.40.50.150">
    <property type="entry name" value="Vaccinia Virus protein VP39"/>
    <property type="match status" value="1"/>
</dbReference>
<protein>
    <submittedName>
        <fullName evidence="2">Uncharacterized protein</fullName>
    </submittedName>
</protein>
<evidence type="ECO:0000313" key="3">
    <source>
        <dbReference type="Proteomes" id="UP001642360"/>
    </source>
</evidence>
<name>A0ABC8R6U7_9AQUA</name>
<dbReference type="AlphaFoldDB" id="A0ABC8R6U7"/>
<feature type="transmembrane region" description="Helical" evidence="1">
    <location>
        <begin position="111"/>
        <end position="131"/>
    </location>
</feature>
<keyword evidence="1" id="KW-0472">Membrane</keyword>
<dbReference type="EMBL" id="CAUOFW020001070">
    <property type="protein sequence ID" value="CAK9140720.1"/>
    <property type="molecule type" value="Genomic_DNA"/>
</dbReference>
<organism evidence="2 3">
    <name type="scientific">Ilex paraguariensis</name>
    <name type="common">yerba mate</name>
    <dbReference type="NCBI Taxonomy" id="185542"/>
    <lineage>
        <taxon>Eukaryota</taxon>
        <taxon>Viridiplantae</taxon>
        <taxon>Streptophyta</taxon>
        <taxon>Embryophyta</taxon>
        <taxon>Tracheophyta</taxon>
        <taxon>Spermatophyta</taxon>
        <taxon>Magnoliopsida</taxon>
        <taxon>eudicotyledons</taxon>
        <taxon>Gunneridae</taxon>
        <taxon>Pentapetalae</taxon>
        <taxon>asterids</taxon>
        <taxon>campanulids</taxon>
        <taxon>Aquifoliales</taxon>
        <taxon>Aquifoliaceae</taxon>
        <taxon>Ilex</taxon>
    </lineage>
</organism>
<comment type="caution">
    <text evidence="2">The sequence shown here is derived from an EMBL/GenBank/DDBJ whole genome shotgun (WGS) entry which is preliminary data.</text>
</comment>
<keyword evidence="1" id="KW-0812">Transmembrane</keyword>
<dbReference type="Proteomes" id="UP001642360">
    <property type="component" value="Unassembled WGS sequence"/>
</dbReference>
<dbReference type="InterPro" id="IPR029063">
    <property type="entry name" value="SAM-dependent_MTases_sf"/>
</dbReference>
<sequence>MAKFGYRQSNISHSRALPSRFDPKTSLRLLITVRYEVIEHVADPAKFCKSLAALTVSDGATMISTINRSMRSYATAIVAAEHILHWVCFSGSSCCCEFVVSILKQPSKCALALQAVGWCVGWFCYVLIFYGREHAPSPSLPRING</sequence>